<evidence type="ECO:0000313" key="1">
    <source>
        <dbReference type="EMBL" id="CNE56007.1"/>
    </source>
</evidence>
<dbReference type="SUPFAM" id="SSF53756">
    <property type="entry name" value="UDP-Glycosyltransferase/glycogen phosphorylase"/>
    <property type="match status" value="1"/>
</dbReference>
<gene>
    <name evidence="1" type="ORF">ERS137959_04105</name>
</gene>
<sequence>MSLVNNEFSKKQAIFTVSDANYAVMALTMFDSVSEHYPESDLFLFVVGKGNVDKIDNNINVIYIHDILDDIDLSQRISYYLQVELATSFRPQCFEHLFSHNYDSAIYLDPDLYIFRRMTEVDELLEDGASGVVTPHALKTVRSNVAVIGDETFLKCGIFNLGFLALNCTSETLRMLSWWKDKLKWQCVADSRLGLFVDQKWLDLLPTYFDGFEILKSPLYNLAPWNSEHYSVISDLHGKFYMDNFDNPIAFIHFSGVRRASNHFSFLKEARKFYLKELKKREFMKLGFINYQVFFKPKNINFDKICIFLYKDYVNLTKDTTSNPVEDLEFYNYLISNDNETNLPVYIRKLFDVFPDILMDYVKYNGELDFDSIIKWMKNGFNYDGVVNLGTMIEIRNAREKSGEFKYLYPGFSEESQFFVKSLKEQHSYSPAILAMFYKEMKNNNAKSAGTNKISFELDRVEIQKGHVTVCLPKLDDNDSLPELAFLINKKYSEIWVPDVNIQKKIKASLGIENIAVIPYPVINPEYEVKEVNLPNDKFIVLMSHDFSKDFEQQNPMVTITAFKQAFREHNNVLLVCYLLNADDSECYKNLVSAINAEPKATLVVRDNSDIYYSYLHYAHCLISLHKNSFSGYRFAEALLLGKNLIVSSDNGDCEYINSKNSFLIRESSDENVIIDAVEILKSIYFNEDVLNSKNRDATRFIQKHFSPSTIGFMMNSRIDELSDSGMNIFPIFDSVSNNQANMTGRANSSLRSLIKKIPYAIRIYRKIKGLDNASSNYSMRTIKSSDQSESIMKILLKNVHRPEYLE</sequence>
<comment type="caution">
    <text evidence="1">The sequence shown here is derived from an EMBL/GenBank/DDBJ whole genome shotgun (WGS) entry which is preliminary data.</text>
</comment>
<protein>
    <submittedName>
        <fullName evidence="1">Glycoside hydrolase family protein</fullName>
    </submittedName>
</protein>
<dbReference type="Proteomes" id="UP000041601">
    <property type="component" value="Unassembled WGS sequence"/>
</dbReference>
<dbReference type="InterPro" id="IPR029044">
    <property type="entry name" value="Nucleotide-diphossugar_trans"/>
</dbReference>
<reference evidence="1 2" key="1">
    <citation type="submission" date="2015-03" db="EMBL/GenBank/DDBJ databases">
        <authorList>
            <consortium name="Pathogen Informatics"/>
            <person name="Murphy D."/>
        </authorList>
    </citation>
    <scope>NUCLEOTIDE SEQUENCE [LARGE SCALE GENOMIC DNA]</scope>
    <source>
        <strain evidence="1 2">IP05342</strain>
    </source>
</reference>
<name>A0ABM9SGK5_YEREN</name>
<dbReference type="Gene3D" id="3.90.550.10">
    <property type="entry name" value="Spore Coat Polysaccharide Biosynthesis Protein SpsA, Chain A"/>
    <property type="match status" value="1"/>
</dbReference>
<accession>A0ABM9SGK5</accession>
<evidence type="ECO:0000313" key="2">
    <source>
        <dbReference type="Proteomes" id="UP000041601"/>
    </source>
</evidence>
<keyword evidence="2" id="KW-1185">Reference proteome</keyword>
<proteinExistence type="predicted"/>
<dbReference type="RefSeq" id="WP_229765305.1">
    <property type="nucleotide sequence ID" value="NZ_CPXJ01000069.1"/>
</dbReference>
<dbReference type="SUPFAM" id="SSF53448">
    <property type="entry name" value="Nucleotide-diphospho-sugar transferases"/>
    <property type="match status" value="1"/>
</dbReference>
<dbReference type="Gene3D" id="3.40.50.2000">
    <property type="entry name" value="Glycogen Phosphorylase B"/>
    <property type="match status" value="1"/>
</dbReference>
<keyword evidence="1" id="KW-0378">Hydrolase</keyword>
<dbReference type="EMBL" id="CPXJ01000069">
    <property type="protein sequence ID" value="CNE56007.1"/>
    <property type="molecule type" value="Genomic_DNA"/>
</dbReference>
<organism evidence="1 2">
    <name type="scientific">Yersinia enterocolitica</name>
    <dbReference type="NCBI Taxonomy" id="630"/>
    <lineage>
        <taxon>Bacteria</taxon>
        <taxon>Pseudomonadati</taxon>
        <taxon>Pseudomonadota</taxon>
        <taxon>Gammaproteobacteria</taxon>
        <taxon>Enterobacterales</taxon>
        <taxon>Yersiniaceae</taxon>
        <taxon>Yersinia</taxon>
    </lineage>
</organism>
<dbReference type="GO" id="GO:0016787">
    <property type="term" value="F:hydrolase activity"/>
    <property type="evidence" value="ECO:0007669"/>
    <property type="project" value="UniProtKB-KW"/>
</dbReference>